<reference evidence="2" key="1">
    <citation type="submission" date="2019-08" db="EMBL/GenBank/DDBJ databases">
        <authorList>
            <person name="Kucharzyk K."/>
            <person name="Murdoch R.W."/>
            <person name="Higgins S."/>
            <person name="Loffler F."/>
        </authorList>
    </citation>
    <scope>NUCLEOTIDE SEQUENCE</scope>
</reference>
<dbReference type="Pfam" id="PF03551">
    <property type="entry name" value="PadR"/>
    <property type="match status" value="1"/>
</dbReference>
<dbReference type="AlphaFoldDB" id="A0A645C3V3"/>
<name>A0A645C3V3_9ZZZZ</name>
<feature type="domain" description="Transcription regulator PadR N-terminal" evidence="1">
    <location>
        <begin position="16"/>
        <end position="89"/>
    </location>
</feature>
<dbReference type="PANTHER" id="PTHR33169">
    <property type="entry name" value="PADR-FAMILY TRANSCRIPTIONAL REGULATOR"/>
    <property type="match status" value="1"/>
</dbReference>
<organism evidence="2">
    <name type="scientific">bioreactor metagenome</name>
    <dbReference type="NCBI Taxonomy" id="1076179"/>
    <lineage>
        <taxon>unclassified sequences</taxon>
        <taxon>metagenomes</taxon>
        <taxon>ecological metagenomes</taxon>
    </lineage>
</organism>
<dbReference type="InterPro" id="IPR005149">
    <property type="entry name" value="Tscrpt_reg_PadR_N"/>
</dbReference>
<accession>A0A645C3V3</accession>
<evidence type="ECO:0000259" key="1">
    <source>
        <dbReference type="Pfam" id="PF03551"/>
    </source>
</evidence>
<gene>
    <name evidence="2" type="ORF">SDC9_119305</name>
</gene>
<dbReference type="Gene3D" id="1.10.10.10">
    <property type="entry name" value="Winged helix-like DNA-binding domain superfamily/Winged helix DNA-binding domain"/>
    <property type="match status" value="1"/>
</dbReference>
<protein>
    <recommendedName>
        <fullName evidence="1">Transcription regulator PadR N-terminal domain-containing protein</fullName>
    </recommendedName>
</protein>
<proteinExistence type="predicted"/>
<dbReference type="InterPro" id="IPR052509">
    <property type="entry name" value="Metal_resp_DNA-bind_regulator"/>
</dbReference>
<comment type="caution">
    <text evidence="2">The sequence shown here is derived from an EMBL/GenBank/DDBJ whole genome shotgun (WGS) entry which is preliminary data.</text>
</comment>
<dbReference type="InterPro" id="IPR036388">
    <property type="entry name" value="WH-like_DNA-bd_sf"/>
</dbReference>
<evidence type="ECO:0000313" key="2">
    <source>
        <dbReference type="EMBL" id="MPM72332.1"/>
    </source>
</evidence>
<dbReference type="InterPro" id="IPR036390">
    <property type="entry name" value="WH_DNA-bd_sf"/>
</dbReference>
<dbReference type="EMBL" id="VSSQ01024682">
    <property type="protein sequence ID" value="MPM72332.1"/>
    <property type="molecule type" value="Genomic_DNA"/>
</dbReference>
<dbReference type="PANTHER" id="PTHR33169:SF14">
    <property type="entry name" value="TRANSCRIPTIONAL REGULATOR RV3488"/>
    <property type="match status" value="1"/>
</dbReference>
<dbReference type="SUPFAM" id="SSF46785">
    <property type="entry name" value="Winged helix' DNA-binding domain"/>
    <property type="match status" value="1"/>
</dbReference>
<sequence>MEIDKGLIGGSTVLMLLVLLNERDMYGYEIIKELKDRSDNTFEFKEGTLYPVLHRMENAGVVKSYRKEAENGKTRKYYAMTAKGIRLLADERKQWQAFTMSVDKVIGVGSYAFS</sequence>